<dbReference type="InterPro" id="IPR001647">
    <property type="entry name" value="HTH_TetR"/>
</dbReference>
<dbReference type="InterPro" id="IPR036271">
    <property type="entry name" value="Tet_transcr_reg_TetR-rel_C_sf"/>
</dbReference>
<dbReference type="PANTHER" id="PTHR47506">
    <property type="entry name" value="TRANSCRIPTIONAL REGULATORY PROTEIN"/>
    <property type="match status" value="1"/>
</dbReference>
<keyword evidence="3 5" id="KW-0238">DNA-binding</keyword>
<proteinExistence type="predicted"/>
<dbReference type="Gene3D" id="1.10.357.10">
    <property type="entry name" value="Tetracycline Repressor, domain 2"/>
    <property type="match status" value="1"/>
</dbReference>
<evidence type="ECO:0000256" key="2">
    <source>
        <dbReference type="ARBA" id="ARBA00023015"/>
    </source>
</evidence>
<dbReference type="PANTHER" id="PTHR47506:SF7">
    <property type="entry name" value="TRANSCRIPTIONAL REGULATORY PROTEIN"/>
    <property type="match status" value="1"/>
</dbReference>
<dbReference type="EMBL" id="FNCJ01000042">
    <property type="protein sequence ID" value="SDI88504.1"/>
    <property type="molecule type" value="Genomic_DNA"/>
</dbReference>
<organism evidence="7 8">
    <name type="scientific">Paraburkholderia phenazinium</name>
    <dbReference type="NCBI Taxonomy" id="60549"/>
    <lineage>
        <taxon>Bacteria</taxon>
        <taxon>Pseudomonadati</taxon>
        <taxon>Pseudomonadota</taxon>
        <taxon>Betaproteobacteria</taxon>
        <taxon>Burkholderiales</taxon>
        <taxon>Burkholderiaceae</taxon>
        <taxon>Paraburkholderia</taxon>
    </lineage>
</organism>
<dbReference type="PRINTS" id="PR00455">
    <property type="entry name" value="HTHTETR"/>
</dbReference>
<dbReference type="RefSeq" id="WP_090696026.1">
    <property type="nucleotide sequence ID" value="NZ_CADERL010000007.1"/>
</dbReference>
<evidence type="ECO:0000256" key="4">
    <source>
        <dbReference type="ARBA" id="ARBA00023163"/>
    </source>
</evidence>
<keyword evidence="2" id="KW-0805">Transcription regulation</keyword>
<sequence>MRYSPGHKEATRKRLLELSSAMAKERGFGSMSVDTLMSAAGLSGGAFYAHFGSKEELFVEIIGNELDRSGKMLAPQEGEQPLEWVAKAFDNYLTVGHVRHPESGCVVPALGAEIARAEPGVRKLYENAMTALKDRWAEGLGDPEVAWAIICQLIGTIVVARGMSSKRAMEEIIQASRAQLDRTIAAQIEATAAPDASREA</sequence>
<dbReference type="InterPro" id="IPR023772">
    <property type="entry name" value="DNA-bd_HTH_TetR-type_CS"/>
</dbReference>
<evidence type="ECO:0000256" key="5">
    <source>
        <dbReference type="PROSITE-ProRule" id="PRU00335"/>
    </source>
</evidence>
<gene>
    <name evidence="7" type="ORF">SAMN05216466_1427</name>
</gene>
<protein>
    <submittedName>
        <fullName evidence="7">DNA-binding transcriptional regulator, AcrR family</fullName>
    </submittedName>
</protein>
<feature type="DNA-binding region" description="H-T-H motif" evidence="5">
    <location>
        <begin position="32"/>
        <end position="51"/>
    </location>
</feature>
<evidence type="ECO:0000313" key="7">
    <source>
        <dbReference type="EMBL" id="SDI88504.1"/>
    </source>
</evidence>
<accession>A0A1G8P7M9</accession>
<name>A0A1G8P7M9_9BURK</name>
<keyword evidence="1" id="KW-0678">Repressor</keyword>
<evidence type="ECO:0000256" key="3">
    <source>
        <dbReference type="ARBA" id="ARBA00023125"/>
    </source>
</evidence>
<dbReference type="Pfam" id="PF00440">
    <property type="entry name" value="TetR_N"/>
    <property type="match status" value="1"/>
</dbReference>
<feature type="domain" description="HTH tetR-type" evidence="6">
    <location>
        <begin position="9"/>
        <end position="69"/>
    </location>
</feature>
<reference evidence="7 8" key="1">
    <citation type="submission" date="2016-10" db="EMBL/GenBank/DDBJ databases">
        <authorList>
            <person name="de Groot N.N."/>
        </authorList>
    </citation>
    <scope>NUCLEOTIDE SEQUENCE [LARGE SCALE GENOMIC DNA]</scope>
    <source>
        <strain evidence="7 8">LMG 2247</strain>
    </source>
</reference>
<dbReference type="PROSITE" id="PS50977">
    <property type="entry name" value="HTH_TETR_2"/>
    <property type="match status" value="1"/>
</dbReference>
<dbReference type="SUPFAM" id="SSF46689">
    <property type="entry name" value="Homeodomain-like"/>
    <property type="match status" value="1"/>
</dbReference>
<dbReference type="OrthoDB" id="9798857at2"/>
<dbReference type="InterPro" id="IPR009057">
    <property type="entry name" value="Homeodomain-like_sf"/>
</dbReference>
<evidence type="ECO:0000256" key="1">
    <source>
        <dbReference type="ARBA" id="ARBA00022491"/>
    </source>
</evidence>
<dbReference type="AlphaFoldDB" id="A0A1G8P7M9"/>
<dbReference type="SUPFAM" id="SSF48498">
    <property type="entry name" value="Tetracyclin repressor-like, C-terminal domain"/>
    <property type="match status" value="1"/>
</dbReference>
<evidence type="ECO:0000259" key="6">
    <source>
        <dbReference type="PROSITE" id="PS50977"/>
    </source>
</evidence>
<dbReference type="GO" id="GO:0003677">
    <property type="term" value="F:DNA binding"/>
    <property type="evidence" value="ECO:0007669"/>
    <property type="project" value="UniProtKB-UniRule"/>
</dbReference>
<evidence type="ECO:0000313" key="8">
    <source>
        <dbReference type="Proteomes" id="UP000199706"/>
    </source>
</evidence>
<keyword evidence="4" id="KW-0804">Transcription</keyword>
<dbReference type="Proteomes" id="UP000199706">
    <property type="component" value="Unassembled WGS sequence"/>
</dbReference>
<dbReference type="Gene3D" id="1.10.10.60">
    <property type="entry name" value="Homeodomain-like"/>
    <property type="match status" value="1"/>
</dbReference>
<dbReference type="PROSITE" id="PS01081">
    <property type="entry name" value="HTH_TETR_1"/>
    <property type="match status" value="1"/>
</dbReference>